<dbReference type="Pfam" id="PF01116">
    <property type="entry name" value="F_bP_aldolase"/>
    <property type="match status" value="1"/>
</dbReference>
<dbReference type="PIRSF" id="PIRSF001359">
    <property type="entry name" value="F_bP_aldolase_II"/>
    <property type="match status" value="1"/>
</dbReference>
<dbReference type="RefSeq" id="WP_203169747.1">
    <property type="nucleotide sequence ID" value="NZ_JAEVLS010000005.1"/>
</dbReference>
<dbReference type="PANTHER" id="PTHR30304">
    <property type="entry name" value="D-TAGATOSE-1,6-BISPHOSPHATE ALDOLASE"/>
    <property type="match status" value="1"/>
</dbReference>
<gene>
    <name evidence="1" type="ORF">JM946_23135</name>
</gene>
<dbReference type="Proteomes" id="UP000661077">
    <property type="component" value="Unassembled WGS sequence"/>
</dbReference>
<reference evidence="1 2" key="1">
    <citation type="journal article" date="2021" name="Int. J. Syst. Evol. Microbiol.">
        <title>Steroidobacter gossypii sp. nov., isolated from soil of cotton cropping field.</title>
        <authorList>
            <person name="Huang R."/>
            <person name="Yang S."/>
            <person name="Zhen C."/>
            <person name="Liu W."/>
        </authorList>
    </citation>
    <scope>NUCLEOTIDE SEQUENCE [LARGE SCALE GENOMIC DNA]</scope>
    <source>
        <strain evidence="1 2">S1-65</strain>
    </source>
</reference>
<proteinExistence type="predicted"/>
<evidence type="ECO:0000313" key="1">
    <source>
        <dbReference type="EMBL" id="MBM0107648.1"/>
    </source>
</evidence>
<protein>
    <submittedName>
        <fullName evidence="1">Class II fructose-bisphosphate aldolase</fullName>
    </submittedName>
</protein>
<evidence type="ECO:0000313" key="2">
    <source>
        <dbReference type="Proteomes" id="UP000661077"/>
    </source>
</evidence>
<comment type="caution">
    <text evidence="1">The sequence shown here is derived from an EMBL/GenBank/DDBJ whole genome shotgun (WGS) entry which is preliminary data.</text>
</comment>
<organism evidence="1 2">
    <name type="scientific">Steroidobacter gossypii</name>
    <dbReference type="NCBI Taxonomy" id="2805490"/>
    <lineage>
        <taxon>Bacteria</taxon>
        <taxon>Pseudomonadati</taxon>
        <taxon>Pseudomonadota</taxon>
        <taxon>Gammaproteobacteria</taxon>
        <taxon>Steroidobacterales</taxon>
        <taxon>Steroidobacteraceae</taxon>
        <taxon>Steroidobacter</taxon>
    </lineage>
</organism>
<dbReference type="InterPro" id="IPR000771">
    <property type="entry name" value="FBA_II"/>
</dbReference>
<dbReference type="InterPro" id="IPR050246">
    <property type="entry name" value="Class_II_FBP_aldolase"/>
</dbReference>
<name>A0ABS1X349_9GAMM</name>
<dbReference type="Gene3D" id="3.20.20.70">
    <property type="entry name" value="Aldolase class I"/>
    <property type="match status" value="1"/>
</dbReference>
<dbReference type="InterPro" id="IPR013785">
    <property type="entry name" value="Aldolase_TIM"/>
</dbReference>
<accession>A0ABS1X349</accession>
<dbReference type="EMBL" id="JAEVLS010000005">
    <property type="protein sequence ID" value="MBM0107648.1"/>
    <property type="molecule type" value="Genomic_DNA"/>
</dbReference>
<sequence length="286" mass="31147">MSLEPINRLMQHARHHDYAVGYFESWSFESVQGVIDAAQATRSPVIIGFNGEWLAERQGASTQELRLYAALGKAAAMDADVPVGLIFNECPNDAWVEHAIGAGFNLVMPADPEAPLDDYMRRVKRLATLAHSHQVAVEADFEADELDPIAYADGAARFVAETGVDLLAVSVGNEEIKLQGRAPLDLNRLEAVGRRLDVPLVLHGGTGIEDDSIRAAIHLGVRKINYGTYMKQKYLEVIRGALATDEPNPHALLGDGSNTDLMVVGRRVVRDAVLERIELLGCCGKV</sequence>
<keyword evidence="2" id="KW-1185">Reference proteome</keyword>
<dbReference type="PANTHER" id="PTHR30304:SF0">
    <property type="entry name" value="D-TAGATOSE-1,6-BISPHOSPHATE ALDOLASE SUBUNIT GATY-RELATED"/>
    <property type="match status" value="1"/>
</dbReference>
<dbReference type="SUPFAM" id="SSF51569">
    <property type="entry name" value="Aldolase"/>
    <property type="match status" value="1"/>
</dbReference>